<feature type="signal peptide" evidence="1">
    <location>
        <begin position="1"/>
        <end position="25"/>
    </location>
</feature>
<keyword evidence="1" id="KW-0732">Signal</keyword>
<evidence type="ECO:0000313" key="3">
    <source>
        <dbReference type="Proteomes" id="UP000215148"/>
    </source>
</evidence>
<dbReference type="EMBL" id="CP022741">
    <property type="protein sequence ID" value="ASU21891.1"/>
    <property type="molecule type" value="Genomic_DNA"/>
</dbReference>
<accession>A0A223MWH5</accession>
<evidence type="ECO:0000256" key="1">
    <source>
        <dbReference type="SAM" id="SignalP"/>
    </source>
</evidence>
<dbReference type="GO" id="GO:0016787">
    <property type="term" value="F:hydrolase activity"/>
    <property type="evidence" value="ECO:0007669"/>
    <property type="project" value="UniProtKB-KW"/>
</dbReference>
<sequence>MQRTHKRISISALLLCGLLPLSAQASNLLVNNNISHQEVLDAQQAWGEALIKISQTYEQKGHAEAKKLAKQVLDQAYGYQQGAVLFKPTLASGEQTFRTEVDGALSYFVGSDKQYPQDSGFALKGWKEYSFDNAAVYINGDVALTMGHVKLIDNKGKQTLVDKSWAFKKDEQGQLRIVLHHSSLPFQP</sequence>
<protein>
    <submittedName>
        <fullName evidence="2">Phosphoribosyl-AMP cyclohydrolase</fullName>
    </submittedName>
</protein>
<organism evidence="2 3">
    <name type="scientific">Vibrio qinghaiensis</name>
    <dbReference type="NCBI Taxonomy" id="2025808"/>
    <lineage>
        <taxon>Bacteria</taxon>
        <taxon>Pseudomonadati</taxon>
        <taxon>Pseudomonadota</taxon>
        <taxon>Gammaproteobacteria</taxon>
        <taxon>Vibrionales</taxon>
        <taxon>Vibrionaceae</taxon>
        <taxon>Vibrio</taxon>
    </lineage>
</organism>
<keyword evidence="2" id="KW-0378">Hydrolase</keyword>
<gene>
    <name evidence="2" type="ORF">CCZ37_04480</name>
</gene>
<dbReference type="RefSeq" id="WP_094499857.1">
    <property type="nucleotide sequence ID" value="NZ_CAWNHI010000001.1"/>
</dbReference>
<proteinExistence type="predicted"/>
<dbReference type="KEGG" id="vqi:CCZ37_04480"/>
<dbReference type="AlphaFoldDB" id="A0A223MWH5"/>
<dbReference type="Gene3D" id="3.10.450.50">
    <property type="match status" value="1"/>
</dbReference>
<evidence type="ECO:0000313" key="2">
    <source>
        <dbReference type="EMBL" id="ASU21891.1"/>
    </source>
</evidence>
<dbReference type="InterPro" id="IPR016878">
    <property type="entry name" value="MICAH-like"/>
</dbReference>
<reference evidence="2 3" key="1">
    <citation type="submission" date="2017-08" db="EMBL/GenBank/DDBJ databases">
        <title>The Vibrio qinghaiensis sp.-Q67 is a luminous bacteria isolated firstly from Qinghai lake, Qinghai province, China, which has been proved to be very sensitive to detect environmental and food pollutants. Therefore, complete genome analysis of V. qinghaiensis sp.-Q67 highlights the potential application of this strain on detection of hazards in the contaminated environments.</title>
        <authorList>
            <person name="Gong L."/>
        </authorList>
    </citation>
    <scope>NUCLEOTIDE SEQUENCE [LARGE SCALE GENOMIC DNA]</scope>
    <source>
        <strain evidence="2 3">Q67</strain>
    </source>
</reference>
<feature type="chain" id="PRO_5012239990" evidence="1">
    <location>
        <begin position="26"/>
        <end position="188"/>
    </location>
</feature>
<name>A0A223MWH5_9VIBR</name>
<dbReference type="Proteomes" id="UP000215148">
    <property type="component" value="Chromosome 1"/>
</dbReference>
<dbReference type="PIRSF" id="PIRSF028288">
    <property type="entry name" value="UCP028288"/>
    <property type="match status" value="1"/>
</dbReference>
<keyword evidence="3" id="KW-1185">Reference proteome</keyword>